<dbReference type="HOGENOM" id="CLU_125855_0_0_11"/>
<reference evidence="1" key="1">
    <citation type="submission" date="2010-08" db="EMBL/GenBank/DDBJ databases">
        <authorList>
            <person name="Muzny D."/>
            <person name="Qin X."/>
            <person name="Deng J."/>
            <person name="Jiang H."/>
            <person name="Liu Y."/>
            <person name="Qu J."/>
            <person name="Song X.-Z."/>
            <person name="Zhang L."/>
            <person name="Thornton R."/>
            <person name="Coyle M."/>
            <person name="Francisco L."/>
            <person name="Jackson L."/>
            <person name="Javaid M."/>
            <person name="Korchina V."/>
            <person name="Kovar C."/>
            <person name="Mata R."/>
            <person name="Mathew T."/>
            <person name="Ngo R."/>
            <person name="Nguyen L."/>
            <person name="Nguyen N."/>
            <person name="Okwuonu G."/>
            <person name="Ongeri F."/>
            <person name="Pham C."/>
            <person name="Simmons D."/>
            <person name="Wilczek-Boney K."/>
            <person name="Hale W."/>
            <person name="Jakkamsetti A."/>
            <person name="Pham P."/>
            <person name="Ruth R."/>
            <person name="San Lucas F."/>
            <person name="Warren J."/>
            <person name="Zhang J."/>
            <person name="Zhao Z."/>
            <person name="Zhou C."/>
            <person name="Zhu D."/>
            <person name="Lee S."/>
            <person name="Bess C."/>
            <person name="Blankenburg K."/>
            <person name="Forbes L."/>
            <person name="Fu Q."/>
            <person name="Gubbala S."/>
            <person name="Hirani K."/>
            <person name="Jayaseelan J.C."/>
            <person name="Lara F."/>
            <person name="Munidasa M."/>
            <person name="Palculict T."/>
            <person name="Patil S."/>
            <person name="Pu L.-L."/>
            <person name="Saada N."/>
            <person name="Tang L."/>
            <person name="Weissenberger G."/>
            <person name="Zhu Y."/>
            <person name="Hemphill L."/>
            <person name="Shang Y."/>
            <person name="Youmans B."/>
            <person name="Ayvaz T."/>
            <person name="Ross M."/>
            <person name="Santibanez J."/>
            <person name="Aqrawi P."/>
            <person name="Gross S."/>
            <person name="Joshi V."/>
            <person name="Fowler G."/>
            <person name="Nazareth L."/>
            <person name="Reid J."/>
            <person name="Worley K."/>
            <person name="Petrosino J."/>
            <person name="Highlander S."/>
            <person name="Gibbs R."/>
        </authorList>
    </citation>
    <scope>NUCLEOTIDE SEQUENCE [LARGE SCALE GENOMIC DNA]</scope>
    <source>
        <strain evidence="1">ATCC 35239</strain>
    </source>
</reference>
<dbReference type="InterPro" id="IPR012337">
    <property type="entry name" value="RNaseH-like_sf"/>
</dbReference>
<evidence type="ECO:0000313" key="1">
    <source>
        <dbReference type="EMBL" id="EFM46692.1"/>
    </source>
</evidence>
<name>E0QNV9_9ACTO</name>
<proteinExistence type="predicted"/>
<evidence type="ECO:0000313" key="2">
    <source>
        <dbReference type="Proteomes" id="UP000003045"/>
    </source>
</evidence>
<sequence>MDRSWRALWQYSAKRAKRDTVTLEAQRRRALDAVDGIKPARKPRFVKTSKNGCSFDSQAFHRAEQLAGLKGYVTNIPHTFMPASDTIASYHELWHVEQTLRMSKTDLRARPIFHRQRDAIEAHLTIVMAALAVSRYLHQKTGITTKKLVRILRPLREVTISLPGGQQITAQPKINPKTQKILNKLGH</sequence>
<dbReference type="EMBL" id="AEET01000014">
    <property type="protein sequence ID" value="EFM46692.1"/>
    <property type="molecule type" value="Genomic_DNA"/>
</dbReference>
<dbReference type="AlphaFoldDB" id="E0QNV9"/>
<dbReference type="STRING" id="871571.HMPREF0580_0573"/>
<dbReference type="SUPFAM" id="SSF53098">
    <property type="entry name" value="Ribonuclease H-like"/>
    <property type="match status" value="1"/>
</dbReference>
<protein>
    <submittedName>
        <fullName evidence="1">IS1549, transposase family protein</fullName>
    </submittedName>
</protein>
<comment type="caution">
    <text evidence="1">The sequence shown here is derived from an EMBL/GenBank/DDBJ whole genome shotgun (WGS) entry which is preliminary data.</text>
</comment>
<keyword evidence="2" id="KW-1185">Reference proteome</keyword>
<accession>E0QNV9</accession>
<organism evidence="1 2">
    <name type="scientific">Mobiluncus mulieris ATCC 35239</name>
    <dbReference type="NCBI Taxonomy" id="871571"/>
    <lineage>
        <taxon>Bacteria</taxon>
        <taxon>Bacillati</taxon>
        <taxon>Actinomycetota</taxon>
        <taxon>Actinomycetes</taxon>
        <taxon>Actinomycetales</taxon>
        <taxon>Actinomycetaceae</taxon>
        <taxon>Mobiluncus</taxon>
    </lineage>
</organism>
<dbReference type="Proteomes" id="UP000003045">
    <property type="component" value="Unassembled WGS sequence"/>
</dbReference>
<gene>
    <name evidence="1" type="ORF">HMPREF0580_0573</name>
</gene>